<dbReference type="InterPro" id="IPR047721">
    <property type="entry name" value="DrmB"/>
</dbReference>
<feature type="domain" description="MrfA-like Zn-binding" evidence="1">
    <location>
        <begin position="487"/>
        <end position="591"/>
    </location>
</feature>
<dbReference type="NCBIfam" id="NF038324">
    <property type="entry name" value="DrmB_fam"/>
    <property type="match status" value="1"/>
</dbReference>
<dbReference type="InterPro" id="IPR018973">
    <property type="entry name" value="MZB"/>
</dbReference>
<sequence length="626" mass="69782">MTNQTNHRYKVGELRPSQILFSFGVGAVVDLPNLSVMVMGLEDWSTHGALELNEQRLLAAVRWELGHQVKQLLSPPTPEDTTSFNPFSENAKVGIPVAPFPSWMVCPRCRLLAPLSSGLFKLKESPYRPDQTSYVHTNCPKGFKEPSAIPSRFLVSCEKGHLDDFPWLHFVHRKNPDCPGRLRFEEYGVSGSPTDIFVKCDLCEEQRALSDAFGEEGKKNMPKCRARHPHLRHFDDSCDEQMKTILLGASNSWFPMTLSALSIPTASNQLEQVVEQNWTMLGKATTVDILSGILQAFQATGLLQELSKYPTDKIWAVVEKKQAQPQGNGDDESAKDLKSPEWEAFSTADPTANTPDFQLRKVNPPSGYEKRFSQVVLVERLREVRALVGFTRIQSPGDFLDSGEVLTDYRVDLSRNKPKWVPASEVKGEGIFLQFKEETLQSWEQSKRSQDYARQAIEAHNAWCAIRSLDPKIVRFPGIRYILIHSFAHALMRQVAIECGYNAASLRERIYSKLPGEDTGPMAGVLIYTSAPDSEGTLGGLVSLGEPKTLGYHIDQALEQMKLCASDPLCAEHTPSTGPISLHWAACHACLFSPETSCERGNKYLDRTLLVPTVLSGDLAFFGEAV</sequence>
<proteinExistence type="predicted"/>
<organism evidence="2">
    <name type="scientific">Tolypothrix bouteillei VB521301</name>
    <dbReference type="NCBI Taxonomy" id="1479485"/>
    <lineage>
        <taxon>Bacteria</taxon>
        <taxon>Bacillati</taxon>
        <taxon>Cyanobacteriota</taxon>
        <taxon>Cyanophyceae</taxon>
        <taxon>Nostocales</taxon>
        <taxon>Tolypothrichaceae</taxon>
        <taxon>Tolypothrix</taxon>
    </lineage>
</organism>
<dbReference type="AlphaFoldDB" id="A0A0C1N5G9"/>
<dbReference type="OrthoDB" id="9134227at2"/>
<reference evidence="2" key="1">
    <citation type="journal article" date="2015" name="Genome Announc.">
        <title>Draft Genome Sequence of Tolypothrix boutellei Strain VB521301.</title>
        <authorList>
            <person name="Chandrababunaidu M.M."/>
            <person name="Singh D."/>
            <person name="Sen D."/>
            <person name="Bhan S."/>
            <person name="Das S."/>
            <person name="Gupta A."/>
            <person name="Adhikary S.P."/>
            <person name="Tripathy S."/>
        </authorList>
    </citation>
    <scope>NUCLEOTIDE SEQUENCE</scope>
    <source>
        <strain evidence="2">VB521301</strain>
    </source>
</reference>
<comment type="caution">
    <text evidence="2">The sequence shown here is derived from an EMBL/GenBank/DDBJ whole genome shotgun (WGS) entry which is preliminary data.</text>
</comment>
<dbReference type="STRING" id="1479485.DA73_0224485"/>
<gene>
    <name evidence="2" type="ORF">DA73_0224485</name>
</gene>
<accession>A0A0C1N5G9</accession>
<evidence type="ECO:0000313" key="2">
    <source>
        <dbReference type="EMBL" id="KIE09897.1"/>
    </source>
</evidence>
<evidence type="ECO:0000259" key="1">
    <source>
        <dbReference type="Pfam" id="PF09369"/>
    </source>
</evidence>
<name>A0A0C1N5G9_9CYAN</name>
<protein>
    <recommendedName>
        <fullName evidence="1">MrfA-like Zn-binding domain-containing protein</fullName>
    </recommendedName>
</protein>
<dbReference type="EMBL" id="JHEG02000053">
    <property type="protein sequence ID" value="KIE09897.1"/>
    <property type="molecule type" value="Genomic_DNA"/>
</dbReference>
<dbReference type="Pfam" id="PF09369">
    <property type="entry name" value="MZB"/>
    <property type="match status" value="1"/>
</dbReference>